<organism evidence="1">
    <name type="scientific">Glycine max</name>
    <name type="common">Soybean</name>
    <name type="synonym">Glycine hispida</name>
    <dbReference type="NCBI Taxonomy" id="3847"/>
    <lineage>
        <taxon>Eukaryota</taxon>
        <taxon>Viridiplantae</taxon>
        <taxon>Streptophyta</taxon>
        <taxon>Embryophyta</taxon>
        <taxon>Tracheophyta</taxon>
        <taxon>Spermatophyta</taxon>
        <taxon>Magnoliopsida</taxon>
        <taxon>eudicotyledons</taxon>
        <taxon>Gunneridae</taxon>
        <taxon>Pentapetalae</taxon>
        <taxon>rosids</taxon>
        <taxon>fabids</taxon>
        <taxon>Fabales</taxon>
        <taxon>Fabaceae</taxon>
        <taxon>Papilionoideae</taxon>
        <taxon>50 kb inversion clade</taxon>
        <taxon>NPAAA clade</taxon>
        <taxon>indigoferoid/millettioid clade</taxon>
        <taxon>Phaseoleae</taxon>
        <taxon>Glycine</taxon>
        <taxon>Glycine subgen. Soja</taxon>
    </lineage>
</organism>
<dbReference type="EnsemblPlants" id="KRH35816">
    <property type="protein sequence ID" value="KRH35816"/>
    <property type="gene ID" value="GLYMA_10G266800"/>
</dbReference>
<keyword evidence="3" id="KW-1185">Reference proteome</keyword>
<reference evidence="2" key="2">
    <citation type="submission" date="2018-02" db="UniProtKB">
        <authorList>
            <consortium name="EnsemblPlants"/>
        </authorList>
    </citation>
    <scope>IDENTIFICATION</scope>
    <source>
        <strain evidence="2">Williams 82</strain>
    </source>
</reference>
<evidence type="ECO:0000313" key="1">
    <source>
        <dbReference type="EMBL" id="KRH35816.1"/>
    </source>
</evidence>
<dbReference type="InParanoid" id="A0A0R0I6W5"/>
<evidence type="ECO:0000313" key="3">
    <source>
        <dbReference type="Proteomes" id="UP000008827"/>
    </source>
</evidence>
<sequence>MTQNTMPLQSHFAMGTDDCQLYKFKLAHPEDVFNFAEFIVFSIMLYSESRKRFSFEVRGCWPYWENSYCNVSLYSWITSATF</sequence>
<reference evidence="1 2" key="1">
    <citation type="journal article" date="2010" name="Nature">
        <title>Genome sequence of the palaeopolyploid soybean.</title>
        <authorList>
            <person name="Schmutz J."/>
            <person name="Cannon S.B."/>
            <person name="Schlueter J."/>
            <person name="Ma J."/>
            <person name="Mitros T."/>
            <person name="Nelson W."/>
            <person name="Hyten D.L."/>
            <person name="Song Q."/>
            <person name="Thelen J.J."/>
            <person name="Cheng J."/>
            <person name="Xu D."/>
            <person name="Hellsten U."/>
            <person name="May G.D."/>
            <person name="Yu Y."/>
            <person name="Sakurai T."/>
            <person name="Umezawa T."/>
            <person name="Bhattacharyya M.K."/>
            <person name="Sandhu D."/>
            <person name="Valliyodan B."/>
            <person name="Lindquist E."/>
            <person name="Peto M."/>
            <person name="Grant D."/>
            <person name="Shu S."/>
            <person name="Goodstein D."/>
            <person name="Barry K."/>
            <person name="Futrell-Griggs M."/>
            <person name="Abernathy B."/>
            <person name="Du J."/>
            <person name="Tian Z."/>
            <person name="Zhu L."/>
            <person name="Gill N."/>
            <person name="Joshi T."/>
            <person name="Libault M."/>
            <person name="Sethuraman A."/>
            <person name="Zhang X.-C."/>
            <person name="Shinozaki K."/>
            <person name="Nguyen H.T."/>
            <person name="Wing R.A."/>
            <person name="Cregan P."/>
            <person name="Specht J."/>
            <person name="Grimwood J."/>
            <person name="Rokhsar D."/>
            <person name="Stacey G."/>
            <person name="Shoemaker R.C."/>
            <person name="Jackson S.A."/>
        </authorList>
    </citation>
    <scope>NUCLEOTIDE SEQUENCE</scope>
    <source>
        <strain evidence="2">cv. Williams 82</strain>
        <tissue evidence="1">Callus</tissue>
    </source>
</reference>
<dbReference type="Gramene" id="KRH35816">
    <property type="protein sequence ID" value="KRH35816"/>
    <property type="gene ID" value="GLYMA_10G266800"/>
</dbReference>
<dbReference type="PaxDb" id="3847-GLYMA10G41295.1"/>
<reference evidence="1" key="3">
    <citation type="submission" date="2018-07" db="EMBL/GenBank/DDBJ databases">
        <title>WGS assembly of Glycine max.</title>
        <authorList>
            <person name="Schmutz J."/>
            <person name="Cannon S."/>
            <person name="Schlueter J."/>
            <person name="Ma J."/>
            <person name="Mitros T."/>
            <person name="Nelson W."/>
            <person name="Hyten D."/>
            <person name="Song Q."/>
            <person name="Thelen J."/>
            <person name="Cheng J."/>
            <person name="Xu D."/>
            <person name="Hellsten U."/>
            <person name="May G."/>
            <person name="Yu Y."/>
            <person name="Sakurai T."/>
            <person name="Umezawa T."/>
            <person name="Bhattacharyya M."/>
            <person name="Sandhu D."/>
            <person name="Valliyodan B."/>
            <person name="Lindquist E."/>
            <person name="Peto M."/>
            <person name="Grant D."/>
            <person name="Shu S."/>
            <person name="Goodstein D."/>
            <person name="Barry K."/>
            <person name="Futrell-Griggs M."/>
            <person name="Abernathy B."/>
            <person name="Du J."/>
            <person name="Tian Z."/>
            <person name="Zhu L."/>
            <person name="Gill N."/>
            <person name="Joshi T."/>
            <person name="Libault M."/>
            <person name="Sethuraman A."/>
            <person name="Zhang X."/>
            <person name="Shinozaki K."/>
            <person name="Nguyen H."/>
            <person name="Wing R."/>
            <person name="Cregan P."/>
            <person name="Specht J."/>
            <person name="Grimwood J."/>
            <person name="Rokhsar D."/>
            <person name="Stacey G."/>
            <person name="Shoemaker R."/>
            <person name="Jackson S."/>
        </authorList>
    </citation>
    <scope>NUCLEOTIDE SEQUENCE</scope>
    <source>
        <tissue evidence="1">Callus</tissue>
    </source>
</reference>
<accession>A0A0R0I6W5</accession>
<dbReference type="AlphaFoldDB" id="A0A0R0I6W5"/>
<evidence type="ECO:0000313" key="2">
    <source>
        <dbReference type="EnsemblPlants" id="KRH35816"/>
    </source>
</evidence>
<dbReference type="Proteomes" id="UP000008827">
    <property type="component" value="Chromosome 10"/>
</dbReference>
<dbReference type="EMBL" id="CM000843">
    <property type="protein sequence ID" value="KRH35816.1"/>
    <property type="molecule type" value="Genomic_DNA"/>
</dbReference>
<protein>
    <submittedName>
        <fullName evidence="1 2">Uncharacterized protein</fullName>
    </submittedName>
</protein>
<name>A0A0R0I6W5_SOYBN</name>
<proteinExistence type="predicted"/>
<gene>
    <name evidence="1" type="ORF">GLYMA_10G266800</name>
</gene>